<dbReference type="EMBL" id="CP011388">
    <property type="protein sequence ID" value="ANE47633.1"/>
    <property type="molecule type" value="Genomic_DNA"/>
</dbReference>
<accession>A0A172TLI1</accession>
<dbReference type="KEGG" id="pswu:SY83_16580"/>
<dbReference type="RefSeq" id="WP_068608524.1">
    <property type="nucleotide sequence ID" value="NZ_CP011388.1"/>
</dbReference>
<evidence type="ECO:0000313" key="2">
    <source>
        <dbReference type="Proteomes" id="UP000076927"/>
    </source>
</evidence>
<sequence>MKTWTESIEIHAPIERVWALFDGSLENMQKMMPQVVENKPLKVTENQIGSVYRQKYQEGKRVEEYDVETLEYTDTPEYKVLKVGFALAKMFDITAKYEMTRVSPDVTLFKYTATNKALKWFVHVLLLMVSSKVVKRFVLRVKEIAENKE</sequence>
<dbReference type="Gene3D" id="3.30.530.20">
    <property type="match status" value="1"/>
</dbReference>
<dbReference type="AlphaFoldDB" id="A0A172TLI1"/>
<reference evidence="1 2" key="1">
    <citation type="submission" date="2015-01" db="EMBL/GenBank/DDBJ databases">
        <title>Paenibacillus swuensis/DY6/whole genome sequencing.</title>
        <authorList>
            <person name="Kim M.K."/>
            <person name="Srinivasan S."/>
            <person name="Lee J.-J."/>
        </authorList>
    </citation>
    <scope>NUCLEOTIDE SEQUENCE [LARGE SCALE GENOMIC DNA]</scope>
    <source>
        <strain evidence="1 2">DY6</strain>
    </source>
</reference>
<gene>
    <name evidence="1" type="ORF">SY83_16580</name>
</gene>
<dbReference type="OrthoDB" id="2360771at2"/>
<dbReference type="Pfam" id="PF10604">
    <property type="entry name" value="Polyketide_cyc2"/>
    <property type="match status" value="1"/>
</dbReference>
<evidence type="ECO:0008006" key="3">
    <source>
        <dbReference type="Google" id="ProtNLM"/>
    </source>
</evidence>
<evidence type="ECO:0000313" key="1">
    <source>
        <dbReference type="EMBL" id="ANE47633.1"/>
    </source>
</evidence>
<dbReference type="CDD" id="cd07812">
    <property type="entry name" value="SRPBCC"/>
    <property type="match status" value="1"/>
</dbReference>
<dbReference type="STRING" id="1178515.SY83_16580"/>
<dbReference type="InterPro" id="IPR019587">
    <property type="entry name" value="Polyketide_cyclase/dehydratase"/>
</dbReference>
<name>A0A172TLI1_9BACL</name>
<dbReference type="Proteomes" id="UP000076927">
    <property type="component" value="Chromosome"/>
</dbReference>
<dbReference type="SUPFAM" id="SSF55961">
    <property type="entry name" value="Bet v1-like"/>
    <property type="match status" value="1"/>
</dbReference>
<protein>
    <recommendedName>
        <fullName evidence="3">SRPBCC family protein</fullName>
    </recommendedName>
</protein>
<proteinExistence type="predicted"/>
<dbReference type="PATRIC" id="fig|1178515.4.peg.3335"/>
<organism evidence="1 2">
    <name type="scientific">Paenibacillus swuensis</name>
    <dbReference type="NCBI Taxonomy" id="1178515"/>
    <lineage>
        <taxon>Bacteria</taxon>
        <taxon>Bacillati</taxon>
        <taxon>Bacillota</taxon>
        <taxon>Bacilli</taxon>
        <taxon>Bacillales</taxon>
        <taxon>Paenibacillaceae</taxon>
        <taxon>Paenibacillus</taxon>
    </lineage>
</organism>
<dbReference type="InterPro" id="IPR023393">
    <property type="entry name" value="START-like_dom_sf"/>
</dbReference>
<keyword evidence="2" id="KW-1185">Reference proteome</keyword>